<dbReference type="Proteomes" id="UP000304912">
    <property type="component" value="Plasmid plas12"/>
</dbReference>
<accession>A0A5B7YJE3</accession>
<reference evidence="1 2" key="1">
    <citation type="submission" date="2019-04" db="EMBL/GenBank/DDBJ databases">
        <title>Salinimonas iocasae sp. nov., a halophilic bacterium isolated from the outer tube casing of tubeworms in Okinawa Trough.</title>
        <authorList>
            <person name="Zhang H."/>
            <person name="Wang H."/>
            <person name="Li C."/>
        </authorList>
    </citation>
    <scope>NUCLEOTIDE SEQUENCE [LARGE SCALE GENOMIC DNA]</scope>
    <source>
        <strain evidence="1 2">KX18D6</strain>
        <plasmid evidence="1 2">plas12</plasmid>
    </source>
</reference>
<dbReference type="EMBL" id="CP039853">
    <property type="protein sequence ID" value="QCZ95433.1"/>
    <property type="molecule type" value="Genomic_DNA"/>
</dbReference>
<organism evidence="1 2">
    <name type="scientific">Salinimonas iocasae</name>
    <dbReference type="NCBI Taxonomy" id="2572577"/>
    <lineage>
        <taxon>Bacteria</taxon>
        <taxon>Pseudomonadati</taxon>
        <taxon>Pseudomonadota</taxon>
        <taxon>Gammaproteobacteria</taxon>
        <taxon>Alteromonadales</taxon>
        <taxon>Alteromonadaceae</taxon>
        <taxon>Alteromonas/Salinimonas group</taxon>
        <taxon>Salinimonas</taxon>
    </lineage>
</organism>
<protein>
    <recommendedName>
        <fullName evidence="3">DUF4177 domain-containing protein</fullName>
    </recommendedName>
</protein>
<proteinExistence type="predicted"/>
<sequence length="135" mass="15599">MKQWEYVSLVLSWSKGQKRVTVTQYGETKHISLDTGKNRFGNSHVDKFNKIIGKLGSAGWEIVSICPIQGVSYHSFLLSNDGNFIADQQAQEFWLKRELTDEKAQPIEKTLMYIFKDHKVSSPAKDDEQFEYYNS</sequence>
<evidence type="ECO:0000313" key="2">
    <source>
        <dbReference type="Proteomes" id="UP000304912"/>
    </source>
</evidence>
<dbReference type="OrthoDB" id="9799495at2"/>
<geneLocation type="plasmid" evidence="1 2">
    <name>plas12</name>
</geneLocation>
<dbReference type="RefSeq" id="WP_139758130.1">
    <property type="nucleotide sequence ID" value="NZ_CP039853.1"/>
</dbReference>
<evidence type="ECO:0008006" key="3">
    <source>
        <dbReference type="Google" id="ProtNLM"/>
    </source>
</evidence>
<dbReference type="KEGG" id="salk:FBQ74_18020"/>
<gene>
    <name evidence="1" type="ORF">FBQ74_18020</name>
</gene>
<dbReference type="AlphaFoldDB" id="A0A5B7YJE3"/>
<evidence type="ECO:0000313" key="1">
    <source>
        <dbReference type="EMBL" id="QCZ95433.1"/>
    </source>
</evidence>
<keyword evidence="2" id="KW-1185">Reference proteome</keyword>
<keyword evidence="1" id="KW-0614">Plasmid</keyword>
<name>A0A5B7YJE3_9ALTE</name>